<dbReference type="Proteomes" id="UP001175271">
    <property type="component" value="Unassembled WGS sequence"/>
</dbReference>
<keyword evidence="2" id="KW-1185">Reference proteome</keyword>
<organism evidence="1 2">
    <name type="scientific">Steinernema hermaphroditum</name>
    <dbReference type="NCBI Taxonomy" id="289476"/>
    <lineage>
        <taxon>Eukaryota</taxon>
        <taxon>Metazoa</taxon>
        <taxon>Ecdysozoa</taxon>
        <taxon>Nematoda</taxon>
        <taxon>Chromadorea</taxon>
        <taxon>Rhabditida</taxon>
        <taxon>Tylenchina</taxon>
        <taxon>Panagrolaimomorpha</taxon>
        <taxon>Strongyloidoidea</taxon>
        <taxon>Steinernematidae</taxon>
        <taxon>Steinernema</taxon>
    </lineage>
</organism>
<accession>A0AA39HQM6</accession>
<reference evidence="1" key="1">
    <citation type="submission" date="2023-06" db="EMBL/GenBank/DDBJ databases">
        <title>Genomic analysis of the entomopathogenic nematode Steinernema hermaphroditum.</title>
        <authorList>
            <person name="Schwarz E.M."/>
            <person name="Heppert J.K."/>
            <person name="Baniya A."/>
            <person name="Schwartz H.T."/>
            <person name="Tan C.-H."/>
            <person name="Antoshechkin I."/>
            <person name="Sternberg P.W."/>
            <person name="Goodrich-Blair H."/>
            <person name="Dillman A.R."/>
        </authorList>
    </citation>
    <scope>NUCLEOTIDE SEQUENCE</scope>
    <source>
        <strain evidence="1">PS9179</strain>
        <tissue evidence="1">Whole animal</tissue>
    </source>
</reference>
<dbReference type="EMBL" id="JAUCMV010000003">
    <property type="protein sequence ID" value="KAK0409123.1"/>
    <property type="molecule type" value="Genomic_DNA"/>
</dbReference>
<proteinExistence type="predicted"/>
<name>A0AA39HQM6_9BILA</name>
<gene>
    <name evidence="1" type="ORF">QR680_004351</name>
</gene>
<dbReference type="AlphaFoldDB" id="A0AA39HQM6"/>
<protein>
    <submittedName>
        <fullName evidence="1">Uncharacterized protein</fullName>
    </submittedName>
</protein>
<sequence length="169" mass="19407">MKAHFATLCYHCREVPEESETFSCEFCAEEEEEIEIVVCRPCSLKHHAFHMSCVKPIVLAEESALKKLSHISRDVAEPVRQRKAFNDEISEKVAKELDVFFGALQQDYRRVGDRLAGVMNSVSITQSAIDEESKAILLDNEIIEKKVHKLDKWKKKLFEIISELNLEGQ</sequence>
<comment type="caution">
    <text evidence="1">The sequence shown here is derived from an EMBL/GenBank/DDBJ whole genome shotgun (WGS) entry which is preliminary data.</text>
</comment>
<evidence type="ECO:0000313" key="1">
    <source>
        <dbReference type="EMBL" id="KAK0409123.1"/>
    </source>
</evidence>
<evidence type="ECO:0000313" key="2">
    <source>
        <dbReference type="Proteomes" id="UP001175271"/>
    </source>
</evidence>